<gene>
    <name evidence="15" type="ORF">DGAL_LOCUS2706</name>
</gene>
<dbReference type="PRINTS" id="PR00259">
    <property type="entry name" value="TMFOUR"/>
</dbReference>
<feature type="transmembrane region" description="Helical" evidence="14">
    <location>
        <begin position="64"/>
        <end position="87"/>
    </location>
</feature>
<keyword evidence="11 13" id="KW-1015">Disulfide bond</keyword>
<dbReference type="OrthoDB" id="2014092at2759"/>
<dbReference type="Gene3D" id="1.10.1450.10">
    <property type="entry name" value="Tetraspanin"/>
    <property type="match status" value="1"/>
</dbReference>
<dbReference type="EMBL" id="CAKKLH010000036">
    <property type="protein sequence ID" value="CAH0100476.1"/>
    <property type="molecule type" value="Genomic_DNA"/>
</dbReference>
<dbReference type="Proteomes" id="UP000789390">
    <property type="component" value="Unassembled WGS sequence"/>
</dbReference>
<sequence>MSGYGRRRGRNINHINVCVKYTIFFFNFVFWLLGGIFVGVGLYAFFEKWKGTGYSLVLNAEQMILDISIIMLIVGFVMFTVSFAGCVGALRENSCLLKFYSACLLLFFIAELALATLGFVFPQKVTGVFEKHLTSKLIEFYREDPDLQNIIDFTQQEFKCCGLSQSGYLDWSQNEYFNCTKTNPSVERCAVPFSCCRNPADINTGLINVMCGYEAQQLTELEAAKKIHISGCISIIEMWVYGNLYIIAGIATVVAFAQLFVIFLARTLEGQIQRQKSLWMH</sequence>
<evidence type="ECO:0000256" key="11">
    <source>
        <dbReference type="ARBA" id="ARBA00023157"/>
    </source>
</evidence>
<dbReference type="GO" id="GO:0005912">
    <property type="term" value="C:adherens junction"/>
    <property type="evidence" value="ECO:0007669"/>
    <property type="project" value="UniProtKB-SubCell"/>
</dbReference>
<evidence type="ECO:0000256" key="10">
    <source>
        <dbReference type="ARBA" id="ARBA00023136"/>
    </source>
</evidence>
<evidence type="ECO:0000256" key="12">
    <source>
        <dbReference type="ARBA" id="ARBA00023180"/>
    </source>
</evidence>
<evidence type="ECO:0000256" key="5">
    <source>
        <dbReference type="ARBA" id="ARBA00022475"/>
    </source>
</evidence>
<dbReference type="GO" id="GO:0005737">
    <property type="term" value="C:cytoplasm"/>
    <property type="evidence" value="ECO:0007669"/>
    <property type="project" value="UniProtKB-SubCell"/>
</dbReference>
<keyword evidence="10 14" id="KW-0472">Membrane</keyword>
<dbReference type="PROSITE" id="PS00421">
    <property type="entry name" value="TM4_1"/>
    <property type="match status" value="1"/>
</dbReference>
<evidence type="ECO:0000256" key="6">
    <source>
        <dbReference type="ARBA" id="ARBA00022490"/>
    </source>
</evidence>
<dbReference type="AlphaFoldDB" id="A0A8J2REJ2"/>
<keyword evidence="6" id="KW-0963">Cytoplasm</keyword>
<evidence type="ECO:0000256" key="2">
    <source>
        <dbReference type="ARBA" id="ARBA00004536"/>
    </source>
</evidence>
<dbReference type="Pfam" id="PF00335">
    <property type="entry name" value="Tetraspanin"/>
    <property type="match status" value="1"/>
</dbReference>
<feature type="disulfide bond" evidence="13">
    <location>
        <begin position="160"/>
        <end position="195"/>
    </location>
</feature>
<keyword evidence="7 14" id="KW-0812">Transmembrane</keyword>
<dbReference type="InterPro" id="IPR008952">
    <property type="entry name" value="Tetraspanin_EC2_sf"/>
</dbReference>
<evidence type="ECO:0000256" key="13">
    <source>
        <dbReference type="PIRSR" id="PIRSR002419-1"/>
    </source>
</evidence>
<protein>
    <recommendedName>
        <fullName evidence="14">Tetraspanin</fullName>
    </recommendedName>
</protein>
<keyword evidence="16" id="KW-1185">Reference proteome</keyword>
<feature type="transmembrane region" description="Helical" evidence="14">
    <location>
        <begin position="99"/>
        <end position="121"/>
    </location>
</feature>
<dbReference type="PANTHER" id="PTHR19282:SF489">
    <property type="entry name" value="TETRASPANIN-RELATED"/>
    <property type="match status" value="1"/>
</dbReference>
<dbReference type="PANTHER" id="PTHR19282">
    <property type="entry name" value="TETRASPANIN"/>
    <property type="match status" value="1"/>
</dbReference>
<evidence type="ECO:0000313" key="15">
    <source>
        <dbReference type="EMBL" id="CAH0100476.1"/>
    </source>
</evidence>
<comment type="caution">
    <text evidence="15">The sequence shown here is derived from an EMBL/GenBank/DDBJ whole genome shotgun (WGS) entry which is preliminary data.</text>
</comment>
<comment type="similarity">
    <text evidence="4 14">Belongs to the tetraspanin (TM4SF) family.</text>
</comment>
<dbReference type="GO" id="GO:0005886">
    <property type="term" value="C:plasma membrane"/>
    <property type="evidence" value="ECO:0007669"/>
    <property type="project" value="UniProtKB-SubCell"/>
</dbReference>
<dbReference type="GO" id="GO:0019899">
    <property type="term" value="F:enzyme binding"/>
    <property type="evidence" value="ECO:0007669"/>
    <property type="project" value="UniProtKB-ARBA"/>
</dbReference>
<evidence type="ECO:0000256" key="1">
    <source>
        <dbReference type="ARBA" id="ARBA00004496"/>
    </source>
</evidence>
<keyword evidence="5" id="KW-1003">Cell membrane</keyword>
<keyword evidence="12" id="KW-0325">Glycoprotein</keyword>
<evidence type="ECO:0000256" key="14">
    <source>
        <dbReference type="RuleBase" id="RU361218"/>
    </source>
</evidence>
<dbReference type="FunFam" id="1.10.1450.10:FF:000007">
    <property type="entry name" value="Tetraspanin"/>
    <property type="match status" value="1"/>
</dbReference>
<evidence type="ECO:0000313" key="16">
    <source>
        <dbReference type="Proteomes" id="UP000789390"/>
    </source>
</evidence>
<organism evidence="15 16">
    <name type="scientific">Daphnia galeata</name>
    <dbReference type="NCBI Taxonomy" id="27404"/>
    <lineage>
        <taxon>Eukaryota</taxon>
        <taxon>Metazoa</taxon>
        <taxon>Ecdysozoa</taxon>
        <taxon>Arthropoda</taxon>
        <taxon>Crustacea</taxon>
        <taxon>Branchiopoda</taxon>
        <taxon>Diplostraca</taxon>
        <taxon>Cladocera</taxon>
        <taxon>Anomopoda</taxon>
        <taxon>Daphniidae</taxon>
        <taxon>Daphnia</taxon>
    </lineage>
</organism>
<dbReference type="GO" id="GO:0065003">
    <property type="term" value="P:protein-containing complex assembly"/>
    <property type="evidence" value="ECO:0007669"/>
    <property type="project" value="UniProtKB-ARBA"/>
</dbReference>
<comment type="subcellular location">
    <subcellularLocation>
        <location evidence="2">Cell junction</location>
        <location evidence="2">Adherens junction</location>
    </subcellularLocation>
    <subcellularLocation>
        <location evidence="3">Cell membrane</location>
        <topology evidence="3">Multi-pass membrane protein</topology>
    </subcellularLocation>
    <subcellularLocation>
        <location evidence="1">Cytoplasm</location>
    </subcellularLocation>
    <subcellularLocation>
        <location evidence="14">Membrane</location>
        <topology evidence="14">Multi-pass membrane protein</topology>
    </subcellularLocation>
</comment>
<evidence type="ECO:0000256" key="4">
    <source>
        <dbReference type="ARBA" id="ARBA00006840"/>
    </source>
</evidence>
<reference evidence="15" key="1">
    <citation type="submission" date="2021-11" db="EMBL/GenBank/DDBJ databases">
        <authorList>
            <person name="Schell T."/>
        </authorList>
    </citation>
    <scope>NUCLEOTIDE SEQUENCE</scope>
    <source>
        <strain evidence="15">M5</strain>
    </source>
</reference>
<feature type="transmembrane region" description="Helical" evidence="14">
    <location>
        <begin position="244"/>
        <end position="265"/>
    </location>
</feature>
<dbReference type="InterPro" id="IPR018503">
    <property type="entry name" value="Tetraspanin_CS"/>
</dbReference>
<name>A0A8J2REJ2_9CRUS</name>
<evidence type="ECO:0000256" key="8">
    <source>
        <dbReference type="ARBA" id="ARBA00022949"/>
    </source>
</evidence>
<accession>A0A8J2REJ2</accession>
<dbReference type="PIRSF" id="PIRSF002419">
    <property type="entry name" value="Tetraspanin"/>
    <property type="match status" value="1"/>
</dbReference>
<dbReference type="InterPro" id="IPR018499">
    <property type="entry name" value="Tetraspanin/Peripherin"/>
</dbReference>
<dbReference type="GO" id="GO:0072659">
    <property type="term" value="P:protein localization to plasma membrane"/>
    <property type="evidence" value="ECO:0007669"/>
    <property type="project" value="UniProtKB-ARBA"/>
</dbReference>
<keyword evidence="8" id="KW-0965">Cell junction</keyword>
<feature type="transmembrane region" description="Helical" evidence="14">
    <location>
        <begin position="21"/>
        <end position="44"/>
    </location>
</feature>
<evidence type="ECO:0000256" key="7">
    <source>
        <dbReference type="ARBA" id="ARBA00022692"/>
    </source>
</evidence>
<evidence type="ECO:0000256" key="3">
    <source>
        <dbReference type="ARBA" id="ARBA00004651"/>
    </source>
</evidence>
<feature type="disulfide bond" evidence="13">
    <location>
        <begin position="161"/>
        <end position="179"/>
    </location>
</feature>
<proteinExistence type="inferred from homology"/>
<keyword evidence="9 14" id="KW-1133">Transmembrane helix</keyword>
<dbReference type="GO" id="GO:0046930">
    <property type="term" value="C:pore complex"/>
    <property type="evidence" value="ECO:0007669"/>
    <property type="project" value="UniProtKB-ARBA"/>
</dbReference>
<dbReference type="GO" id="GO:0051604">
    <property type="term" value="P:protein maturation"/>
    <property type="evidence" value="ECO:0007669"/>
    <property type="project" value="UniProtKB-ARBA"/>
</dbReference>
<dbReference type="InterPro" id="IPR000301">
    <property type="entry name" value="Tetraspanin_animals"/>
</dbReference>
<evidence type="ECO:0000256" key="9">
    <source>
        <dbReference type="ARBA" id="ARBA00022989"/>
    </source>
</evidence>
<dbReference type="SUPFAM" id="SSF48652">
    <property type="entry name" value="Tetraspanin"/>
    <property type="match status" value="1"/>
</dbReference>